<accession>A0A084WS92</accession>
<keyword evidence="2" id="KW-0328">Glycosyltransferase</keyword>
<feature type="region of interest" description="Disordered" evidence="1">
    <location>
        <begin position="1"/>
        <end position="39"/>
    </location>
</feature>
<name>A0A084WS92_ANOSI</name>
<dbReference type="Proteomes" id="UP000030765">
    <property type="component" value="Unassembled WGS sequence"/>
</dbReference>
<evidence type="ECO:0000313" key="4">
    <source>
        <dbReference type="Proteomes" id="UP000030765"/>
    </source>
</evidence>
<dbReference type="EMBL" id="ATLV01026399">
    <property type="status" value="NOT_ANNOTATED_CDS"/>
    <property type="molecule type" value="Genomic_DNA"/>
</dbReference>
<dbReference type="VEuPathDB" id="VectorBase:ASIC021378"/>
<keyword evidence="2" id="KW-0808">Transferase</keyword>
<protein>
    <submittedName>
        <fullName evidence="2 3">Phosphoglycan beta 1,3 galactosyltransferase</fullName>
    </submittedName>
</protein>
<organism evidence="2">
    <name type="scientific">Anopheles sinensis</name>
    <name type="common">Mosquito</name>
    <dbReference type="NCBI Taxonomy" id="74873"/>
    <lineage>
        <taxon>Eukaryota</taxon>
        <taxon>Metazoa</taxon>
        <taxon>Ecdysozoa</taxon>
        <taxon>Arthropoda</taxon>
        <taxon>Hexapoda</taxon>
        <taxon>Insecta</taxon>
        <taxon>Pterygota</taxon>
        <taxon>Neoptera</taxon>
        <taxon>Endopterygota</taxon>
        <taxon>Diptera</taxon>
        <taxon>Nematocera</taxon>
        <taxon>Culicoidea</taxon>
        <taxon>Culicidae</taxon>
        <taxon>Anophelinae</taxon>
        <taxon>Anopheles</taxon>
    </lineage>
</organism>
<evidence type="ECO:0000256" key="1">
    <source>
        <dbReference type="SAM" id="MobiDB-lite"/>
    </source>
</evidence>
<dbReference type="EMBL" id="KE525413">
    <property type="protein sequence ID" value="KFB53086.1"/>
    <property type="molecule type" value="Genomic_DNA"/>
</dbReference>
<evidence type="ECO:0000313" key="2">
    <source>
        <dbReference type="EMBL" id="KFB53086.1"/>
    </source>
</evidence>
<gene>
    <name evidence="2" type="ORF">ZHAS_00021378</name>
</gene>
<reference evidence="3" key="2">
    <citation type="submission" date="2020-05" db="UniProtKB">
        <authorList>
            <consortium name="EnsemblMetazoa"/>
        </authorList>
    </citation>
    <scope>IDENTIFICATION</scope>
</reference>
<dbReference type="AlphaFoldDB" id="A0A084WS92"/>
<keyword evidence="4" id="KW-1185">Reference proteome</keyword>
<proteinExistence type="predicted"/>
<sequence>MPPWVSRAEPIPWTRLRTGSGGDGKIRSVHGVQRGPVRQARRIPPPSRVWFARFFDRLRSTPSDDAFALVAA</sequence>
<dbReference type="EnsemblMetazoa" id="ASIC021378-RA">
    <property type="protein sequence ID" value="ASIC021378-PA"/>
    <property type="gene ID" value="ASIC021378"/>
</dbReference>
<evidence type="ECO:0000313" key="3">
    <source>
        <dbReference type="EnsemblMetazoa" id="ASIC021378-PA"/>
    </source>
</evidence>
<dbReference type="GO" id="GO:0016757">
    <property type="term" value="F:glycosyltransferase activity"/>
    <property type="evidence" value="ECO:0007669"/>
    <property type="project" value="UniProtKB-KW"/>
</dbReference>
<reference evidence="2 4" key="1">
    <citation type="journal article" date="2014" name="BMC Genomics">
        <title>Genome sequence of Anopheles sinensis provides insight into genetics basis of mosquito competence for malaria parasites.</title>
        <authorList>
            <person name="Zhou D."/>
            <person name="Zhang D."/>
            <person name="Ding G."/>
            <person name="Shi L."/>
            <person name="Hou Q."/>
            <person name="Ye Y."/>
            <person name="Xu Y."/>
            <person name="Zhou H."/>
            <person name="Xiong C."/>
            <person name="Li S."/>
            <person name="Yu J."/>
            <person name="Hong S."/>
            <person name="Yu X."/>
            <person name="Zou P."/>
            <person name="Chen C."/>
            <person name="Chang X."/>
            <person name="Wang W."/>
            <person name="Lv Y."/>
            <person name="Sun Y."/>
            <person name="Ma L."/>
            <person name="Shen B."/>
            <person name="Zhu C."/>
        </authorList>
    </citation>
    <scope>NUCLEOTIDE SEQUENCE [LARGE SCALE GENOMIC DNA]</scope>
</reference>